<sequence length="133" mass="14804">MKNNLADVTASLKKIEDERSAILEPIKKANSAGTIERKFSESILLASMLKSNDTETRAFRDQINSLDEQLSPYRTFNTKAVTEIYVPKPAAYPKKIIGVLIGLILGCLIAAIWSLIRDKDLRELLRGNSAIDI</sequence>
<dbReference type="Proteomes" id="UP000074561">
    <property type="component" value="Chromosome"/>
</dbReference>
<organism evidence="2 3">
    <name type="scientific">Collimonas pratensis</name>
    <dbReference type="NCBI Taxonomy" id="279113"/>
    <lineage>
        <taxon>Bacteria</taxon>
        <taxon>Pseudomonadati</taxon>
        <taxon>Pseudomonadota</taxon>
        <taxon>Betaproteobacteria</taxon>
        <taxon>Burkholderiales</taxon>
        <taxon>Oxalobacteraceae</taxon>
        <taxon>Collimonas</taxon>
    </lineage>
</organism>
<dbReference type="RefSeq" id="WP_150119624.1">
    <property type="nucleotide sequence ID" value="NZ_CP013234.1"/>
</dbReference>
<feature type="transmembrane region" description="Helical" evidence="1">
    <location>
        <begin position="96"/>
        <end position="116"/>
    </location>
</feature>
<evidence type="ECO:0000313" key="2">
    <source>
        <dbReference type="EMBL" id="AMP03464.1"/>
    </source>
</evidence>
<dbReference type="PATRIC" id="fig|279113.9.peg.1071"/>
<dbReference type="EMBL" id="CP013234">
    <property type="protein sequence ID" value="AMP03464.1"/>
    <property type="molecule type" value="Genomic_DNA"/>
</dbReference>
<keyword evidence="1" id="KW-0812">Transmembrane</keyword>
<keyword evidence="1" id="KW-1133">Transmembrane helix</keyword>
<accession>A0A127Q0C6</accession>
<evidence type="ECO:0000256" key="1">
    <source>
        <dbReference type="SAM" id="Phobius"/>
    </source>
</evidence>
<dbReference type="KEGG" id="cpra:CPter91_1079"/>
<name>A0A127Q0C6_9BURK</name>
<evidence type="ECO:0000313" key="3">
    <source>
        <dbReference type="Proteomes" id="UP000074561"/>
    </source>
</evidence>
<reference evidence="2 3" key="1">
    <citation type="submission" date="2015-11" db="EMBL/GenBank/DDBJ databases">
        <title>Exploring the genomic traits of fungus-feeding bacterial genus Collimonas.</title>
        <authorList>
            <person name="Song C."/>
            <person name="Schmidt R."/>
            <person name="de Jager V."/>
            <person name="Krzyzanowska D."/>
            <person name="Jongedijk E."/>
            <person name="Cankar K."/>
            <person name="Beekwilder J."/>
            <person name="van Veen A."/>
            <person name="de Boer W."/>
            <person name="van Veen J.A."/>
            <person name="Garbeva P."/>
        </authorList>
    </citation>
    <scope>NUCLEOTIDE SEQUENCE [LARGE SCALE GENOMIC DNA]</scope>
    <source>
        <strain evidence="2 3">Ter91</strain>
    </source>
</reference>
<dbReference type="STRING" id="279113.CPter91_1079"/>
<proteinExistence type="predicted"/>
<evidence type="ECO:0008006" key="4">
    <source>
        <dbReference type="Google" id="ProtNLM"/>
    </source>
</evidence>
<dbReference type="AlphaFoldDB" id="A0A127Q0C6"/>
<dbReference type="OrthoDB" id="8781768at2"/>
<gene>
    <name evidence="2" type="ORF">CPter91_1079</name>
</gene>
<keyword evidence="1" id="KW-0472">Membrane</keyword>
<protein>
    <recommendedName>
        <fullName evidence="4">Chain length determinant family protein</fullName>
    </recommendedName>
</protein>